<evidence type="ECO:0000313" key="1">
    <source>
        <dbReference type="Proteomes" id="UP000694888"/>
    </source>
</evidence>
<dbReference type="GeneID" id="101858902"/>
<proteinExistence type="predicted"/>
<dbReference type="Proteomes" id="UP000694888">
    <property type="component" value="Unplaced"/>
</dbReference>
<gene>
    <name evidence="2" type="primary">LOC101858902</name>
</gene>
<accession>A0ABM0JAA5</accession>
<sequence>MNTRMTDLKMWNNIVLVDSNTTDGPMWSVTPQGAEVGVREMEESDLPFVAHMVQMEGWVKSVPMAMAIKSMSPGGALVAVDTEGNVMGR</sequence>
<protein>
    <submittedName>
        <fullName evidence="2">Uncharacterized protein LOC101858902</fullName>
    </submittedName>
</protein>
<name>A0ABM0JAA5_APLCA</name>
<keyword evidence="1" id="KW-1185">Reference proteome</keyword>
<reference evidence="2" key="1">
    <citation type="submission" date="2025-08" db="UniProtKB">
        <authorList>
            <consortium name="RefSeq"/>
        </authorList>
    </citation>
    <scope>IDENTIFICATION</scope>
</reference>
<organism evidence="1 2">
    <name type="scientific">Aplysia californica</name>
    <name type="common">California sea hare</name>
    <dbReference type="NCBI Taxonomy" id="6500"/>
    <lineage>
        <taxon>Eukaryota</taxon>
        <taxon>Metazoa</taxon>
        <taxon>Spiralia</taxon>
        <taxon>Lophotrochozoa</taxon>
        <taxon>Mollusca</taxon>
        <taxon>Gastropoda</taxon>
        <taxon>Heterobranchia</taxon>
        <taxon>Euthyneura</taxon>
        <taxon>Tectipleura</taxon>
        <taxon>Aplysiida</taxon>
        <taxon>Aplysioidea</taxon>
        <taxon>Aplysiidae</taxon>
        <taxon>Aplysia</taxon>
    </lineage>
</organism>
<dbReference type="RefSeq" id="XP_005089067.3">
    <property type="nucleotide sequence ID" value="XM_005089010.3"/>
</dbReference>
<evidence type="ECO:0000313" key="2">
    <source>
        <dbReference type="RefSeq" id="XP_005089067.3"/>
    </source>
</evidence>